<evidence type="ECO:0000313" key="1">
    <source>
        <dbReference type="EMBL" id="CAG8577643.1"/>
    </source>
</evidence>
<reference evidence="1" key="1">
    <citation type="submission" date="2021-06" db="EMBL/GenBank/DDBJ databases">
        <authorList>
            <person name="Kallberg Y."/>
            <person name="Tangrot J."/>
            <person name="Rosling A."/>
        </authorList>
    </citation>
    <scope>NUCLEOTIDE SEQUENCE</scope>
    <source>
        <strain evidence="1">CL551</strain>
    </source>
</reference>
<name>A0A9N9G4W9_9GLOM</name>
<protein>
    <submittedName>
        <fullName evidence="1">17942_t:CDS:1</fullName>
    </submittedName>
</protein>
<keyword evidence="2" id="KW-1185">Reference proteome</keyword>
<dbReference type="AlphaFoldDB" id="A0A9N9G4W9"/>
<feature type="non-terminal residue" evidence="1">
    <location>
        <position position="90"/>
    </location>
</feature>
<accession>A0A9N9G4W9</accession>
<comment type="caution">
    <text evidence="1">The sequence shown here is derived from an EMBL/GenBank/DDBJ whole genome shotgun (WGS) entry which is preliminary data.</text>
</comment>
<dbReference type="Proteomes" id="UP000789342">
    <property type="component" value="Unassembled WGS sequence"/>
</dbReference>
<proteinExistence type="predicted"/>
<organism evidence="1 2">
    <name type="scientific">Acaulospora morrowiae</name>
    <dbReference type="NCBI Taxonomy" id="94023"/>
    <lineage>
        <taxon>Eukaryota</taxon>
        <taxon>Fungi</taxon>
        <taxon>Fungi incertae sedis</taxon>
        <taxon>Mucoromycota</taxon>
        <taxon>Glomeromycotina</taxon>
        <taxon>Glomeromycetes</taxon>
        <taxon>Diversisporales</taxon>
        <taxon>Acaulosporaceae</taxon>
        <taxon>Acaulospora</taxon>
    </lineage>
</organism>
<evidence type="ECO:0000313" key="2">
    <source>
        <dbReference type="Proteomes" id="UP000789342"/>
    </source>
</evidence>
<gene>
    <name evidence="1" type="ORF">AMORRO_LOCUS6765</name>
</gene>
<dbReference type="EMBL" id="CAJVPV010004682">
    <property type="protein sequence ID" value="CAG8577643.1"/>
    <property type="molecule type" value="Genomic_DNA"/>
</dbReference>
<sequence length="90" mass="11044">FKQSIKMDSSTTHKRWIEEAIHNRHMTEFDYNSFREINTILTTPIVDVKKAYQIGFDRNVILKYLRDDQYKIENEYYRNFTREELAKNHP</sequence>